<feature type="chain" id="PRO_5004841435" description="RxLR effector protein" evidence="1">
    <location>
        <begin position="18"/>
        <end position="132"/>
    </location>
</feature>
<dbReference type="AlphaFoldDB" id="W4H0N8"/>
<dbReference type="VEuPathDB" id="FungiDB:H257_02972"/>
<dbReference type="RefSeq" id="XP_009825144.1">
    <property type="nucleotide sequence ID" value="XM_009826842.1"/>
</dbReference>
<evidence type="ECO:0000313" key="2">
    <source>
        <dbReference type="EMBL" id="ETV85126.1"/>
    </source>
</evidence>
<protein>
    <recommendedName>
        <fullName evidence="3">RxLR effector protein</fullName>
    </recommendedName>
</protein>
<name>W4H0N8_APHAT</name>
<feature type="signal peptide" evidence="1">
    <location>
        <begin position="1"/>
        <end position="17"/>
    </location>
</feature>
<organism evidence="2">
    <name type="scientific">Aphanomyces astaci</name>
    <name type="common">Crayfish plague agent</name>
    <dbReference type="NCBI Taxonomy" id="112090"/>
    <lineage>
        <taxon>Eukaryota</taxon>
        <taxon>Sar</taxon>
        <taxon>Stramenopiles</taxon>
        <taxon>Oomycota</taxon>
        <taxon>Saprolegniomycetes</taxon>
        <taxon>Saprolegniales</taxon>
        <taxon>Verrucalvaceae</taxon>
        <taxon>Aphanomyces</taxon>
    </lineage>
</organism>
<proteinExistence type="predicted"/>
<dbReference type="GeneID" id="20804968"/>
<dbReference type="EMBL" id="KI913118">
    <property type="protein sequence ID" value="ETV85126.1"/>
    <property type="molecule type" value="Genomic_DNA"/>
</dbReference>
<gene>
    <name evidence="2" type="ORF">H257_02972</name>
</gene>
<reference evidence="2" key="1">
    <citation type="submission" date="2013-12" db="EMBL/GenBank/DDBJ databases">
        <title>The Genome Sequence of Aphanomyces astaci APO3.</title>
        <authorList>
            <consortium name="The Broad Institute Genomics Platform"/>
            <person name="Russ C."/>
            <person name="Tyler B."/>
            <person name="van West P."/>
            <person name="Dieguez-Uribeondo J."/>
            <person name="Young S.K."/>
            <person name="Zeng Q."/>
            <person name="Gargeya S."/>
            <person name="Fitzgerald M."/>
            <person name="Abouelleil A."/>
            <person name="Alvarado L."/>
            <person name="Chapman S.B."/>
            <person name="Gainer-Dewar J."/>
            <person name="Goldberg J."/>
            <person name="Griggs A."/>
            <person name="Gujja S."/>
            <person name="Hansen M."/>
            <person name="Howarth C."/>
            <person name="Imamovic A."/>
            <person name="Ireland A."/>
            <person name="Larimer J."/>
            <person name="McCowan C."/>
            <person name="Murphy C."/>
            <person name="Pearson M."/>
            <person name="Poon T.W."/>
            <person name="Priest M."/>
            <person name="Roberts A."/>
            <person name="Saif S."/>
            <person name="Shea T."/>
            <person name="Sykes S."/>
            <person name="Wortman J."/>
            <person name="Nusbaum C."/>
            <person name="Birren B."/>
        </authorList>
    </citation>
    <scope>NUCLEOTIDE SEQUENCE [LARGE SCALE GENOMIC DNA]</scope>
    <source>
        <strain evidence="2">APO3</strain>
    </source>
</reference>
<sequence length="132" mass="14886">MANILAFLTVFAAMASATVNQTDDHRAHIYDFEPRDPHLGIRSTDISTNRSVARQALGAHNQLPFFALVLPWSIWQRWNMPLSLSESPNFHGYPTPRPYSLLRQNSPWAASPAGQIEWQSRPLRVVPTGHLS</sequence>
<keyword evidence="1" id="KW-0732">Signal</keyword>
<accession>W4H0N8</accession>
<evidence type="ECO:0008006" key="3">
    <source>
        <dbReference type="Google" id="ProtNLM"/>
    </source>
</evidence>
<evidence type="ECO:0000256" key="1">
    <source>
        <dbReference type="SAM" id="SignalP"/>
    </source>
</evidence>